<dbReference type="SUPFAM" id="SSF53649">
    <property type="entry name" value="Alkaline phosphatase-like"/>
    <property type="match status" value="1"/>
</dbReference>
<name>A0AAU8K5S5_9ACTN</name>
<dbReference type="AlphaFoldDB" id="A0AAU8K5S5"/>
<dbReference type="PANTHER" id="PTHR10151:SF120">
    <property type="entry name" value="BIS(5'-ADENOSYL)-TRIPHOSPHATASE"/>
    <property type="match status" value="1"/>
</dbReference>
<dbReference type="RefSeq" id="WP_354644446.1">
    <property type="nucleotide sequence ID" value="NZ_CP159872.1"/>
</dbReference>
<protein>
    <submittedName>
        <fullName evidence="1">Alkaline phosphatase family protein</fullName>
    </submittedName>
</protein>
<dbReference type="GO" id="GO:0016787">
    <property type="term" value="F:hydrolase activity"/>
    <property type="evidence" value="ECO:0007669"/>
    <property type="project" value="UniProtKB-ARBA"/>
</dbReference>
<evidence type="ECO:0000313" key="1">
    <source>
        <dbReference type="EMBL" id="XCM83510.1"/>
    </source>
</evidence>
<dbReference type="Gene3D" id="3.40.720.10">
    <property type="entry name" value="Alkaline Phosphatase, subunit A"/>
    <property type="match status" value="1"/>
</dbReference>
<dbReference type="Pfam" id="PF01663">
    <property type="entry name" value="Phosphodiest"/>
    <property type="match status" value="1"/>
</dbReference>
<proteinExistence type="predicted"/>
<dbReference type="PANTHER" id="PTHR10151">
    <property type="entry name" value="ECTONUCLEOTIDE PYROPHOSPHATASE/PHOSPHODIESTERASE"/>
    <property type="match status" value="1"/>
</dbReference>
<dbReference type="KEGG" id="kcm:ABWK59_33610"/>
<organism evidence="1">
    <name type="scientific">Kitasatospora camelliae</name>
    <dbReference type="NCBI Taxonomy" id="3156397"/>
    <lineage>
        <taxon>Bacteria</taxon>
        <taxon>Bacillati</taxon>
        <taxon>Actinomycetota</taxon>
        <taxon>Actinomycetes</taxon>
        <taxon>Kitasatosporales</taxon>
        <taxon>Streptomycetaceae</taxon>
        <taxon>Kitasatospora</taxon>
    </lineage>
</organism>
<dbReference type="InterPro" id="IPR017850">
    <property type="entry name" value="Alkaline_phosphatase_core_sf"/>
</dbReference>
<accession>A0AAU8K5S5</accession>
<sequence>MNTRRILVVGIDGVRLDLLPSLHTPRLDEVAAAGFLGRVEIDAATPTMSGPCWATIVTGVSVAKHGIWGNRFDGHRLDVFPDFTTRLAAEHGRRTLAIGGWTPMFLAREGGPLFTAPSRLSYIAPTADTPEGWEDCDQAVADEAARVLATIPDLDAAFVYFGAVDETAHFLGCGPEYRSSAETADRRLGQVLDALRRRPGYAEEEWTVIVVTDHGHRDEGGHGGRSEEVVTAWIAACGPDIPAGPAPAGLRHADVAAHAYSALGIAPDPHWSLDGQPFTAAAVPA</sequence>
<gene>
    <name evidence="1" type="ORF">ABWK59_33610</name>
</gene>
<reference evidence="1" key="1">
    <citation type="submission" date="2024-06" db="EMBL/GenBank/DDBJ databases">
        <title>The genome sequences of Kitasatospora sp. strain HUAS MG31.</title>
        <authorList>
            <person name="Mo P."/>
        </authorList>
    </citation>
    <scope>NUCLEOTIDE SEQUENCE</scope>
    <source>
        <strain evidence="1">HUAS MG31</strain>
    </source>
</reference>
<dbReference type="EMBL" id="CP159872">
    <property type="protein sequence ID" value="XCM83510.1"/>
    <property type="molecule type" value="Genomic_DNA"/>
</dbReference>
<dbReference type="InterPro" id="IPR002591">
    <property type="entry name" value="Phosphodiest/P_Trfase"/>
</dbReference>